<protein>
    <submittedName>
        <fullName evidence="1">Uncharacterized protein</fullName>
    </submittedName>
</protein>
<evidence type="ECO:0000313" key="2">
    <source>
        <dbReference type="Proteomes" id="UP000286045"/>
    </source>
</evidence>
<dbReference type="AlphaFoldDB" id="A0A439CTB6"/>
<organism evidence="1 2">
    <name type="scientific">Xylaria grammica</name>
    <dbReference type="NCBI Taxonomy" id="363999"/>
    <lineage>
        <taxon>Eukaryota</taxon>
        <taxon>Fungi</taxon>
        <taxon>Dikarya</taxon>
        <taxon>Ascomycota</taxon>
        <taxon>Pezizomycotina</taxon>
        <taxon>Sordariomycetes</taxon>
        <taxon>Xylariomycetidae</taxon>
        <taxon>Xylariales</taxon>
        <taxon>Xylariaceae</taxon>
        <taxon>Xylaria</taxon>
    </lineage>
</organism>
<accession>A0A439CTB6</accession>
<dbReference type="STRING" id="363999.A0A439CTB6"/>
<dbReference type="EMBL" id="RYZI01000442">
    <property type="protein sequence ID" value="RWA05418.1"/>
    <property type="molecule type" value="Genomic_DNA"/>
</dbReference>
<comment type="caution">
    <text evidence="1">The sequence shown here is derived from an EMBL/GenBank/DDBJ whole genome shotgun (WGS) entry which is preliminary data.</text>
</comment>
<dbReference type="PANTHER" id="PTHR43040">
    <property type="entry name" value="RIBONUCLEASE D"/>
    <property type="match status" value="1"/>
</dbReference>
<evidence type="ECO:0000313" key="1">
    <source>
        <dbReference type="EMBL" id="RWA05418.1"/>
    </source>
</evidence>
<dbReference type="GO" id="GO:0003676">
    <property type="term" value="F:nucleic acid binding"/>
    <property type="evidence" value="ECO:0007669"/>
    <property type="project" value="InterPro"/>
</dbReference>
<dbReference type="InterPro" id="IPR036397">
    <property type="entry name" value="RNaseH_sf"/>
</dbReference>
<name>A0A439CTB6_9PEZI</name>
<dbReference type="Proteomes" id="UP000286045">
    <property type="component" value="Unassembled WGS sequence"/>
</dbReference>
<reference evidence="1 2" key="1">
    <citation type="submission" date="2018-12" db="EMBL/GenBank/DDBJ databases">
        <title>Draft genome sequence of Xylaria grammica IHI A82.</title>
        <authorList>
            <person name="Buettner E."/>
            <person name="Kellner H."/>
        </authorList>
    </citation>
    <scope>NUCLEOTIDE SEQUENCE [LARGE SCALE GENOMIC DNA]</scope>
    <source>
        <strain evidence="1 2">IHI A82</strain>
    </source>
</reference>
<dbReference type="Gene3D" id="3.30.420.10">
    <property type="entry name" value="Ribonuclease H-like superfamily/Ribonuclease H"/>
    <property type="match status" value="1"/>
</dbReference>
<keyword evidence="2" id="KW-1185">Reference proteome</keyword>
<dbReference type="PANTHER" id="PTHR43040:SF1">
    <property type="entry name" value="RIBONUCLEASE D"/>
    <property type="match status" value="1"/>
</dbReference>
<gene>
    <name evidence="1" type="ORF">EKO27_g9685</name>
</gene>
<sequence length="175" mass="20504">MDVDKLAHAAFTTPGTATPLTLMSIFKNAAIPKVFFDLGYSSYVLRRNWNVTLEGAYDLQLVEIPKPLYSHSDPAELRMSFEREKPMTITQRNQWIKSQEKAIEHIKRCRYHTRLVFKGILTSEVKERCVENAKLIRDLWSIFDRWFEPEWRGRVREATTTRLLVVRVTFDSPPS</sequence>
<proteinExistence type="predicted"/>